<protein>
    <submittedName>
        <fullName evidence="5">Uncharacterized protein</fullName>
    </submittedName>
</protein>
<dbReference type="Pfam" id="PF00379">
    <property type="entry name" value="Chitin_bind_4"/>
    <property type="match status" value="1"/>
</dbReference>
<dbReference type="EMBL" id="JBEUOH010000019">
    <property type="protein sequence ID" value="KAL0870110.1"/>
    <property type="molecule type" value="Genomic_DNA"/>
</dbReference>
<evidence type="ECO:0000313" key="6">
    <source>
        <dbReference type="Proteomes" id="UP001549920"/>
    </source>
</evidence>
<gene>
    <name evidence="5" type="ORF">ABMA27_006266</name>
</gene>
<dbReference type="PRINTS" id="PR00947">
    <property type="entry name" value="CUTICLE"/>
</dbReference>
<dbReference type="InterPro" id="IPR000618">
    <property type="entry name" value="Insect_cuticle"/>
</dbReference>
<dbReference type="PROSITE" id="PS51155">
    <property type="entry name" value="CHIT_BIND_RR_2"/>
    <property type="match status" value="1"/>
</dbReference>
<sequence>MYFINTKKKIFKGGSHTTNVFFSSSFHGGYQQGGPSNSYLPQNKDSFQGGYQQGGRSGGGNTRPQQEIEKNAAILKHDQEINENGFHYSYETSNGIRAEEAGDATQTQGGFSYKGDDGNTYSIVFTAGEGGFRAQGDHIPVPPPTPEAILKALDQNAKDEAAGIFDDGQYRHDSNGDSTNGIGGYSSGGQIFGSANHQGSFNSGSGYQY</sequence>
<dbReference type="PANTHER" id="PTHR10380">
    <property type="entry name" value="CUTICLE PROTEIN"/>
    <property type="match status" value="1"/>
</dbReference>
<keyword evidence="2" id="KW-0732">Signal</keyword>
<dbReference type="Proteomes" id="UP001549920">
    <property type="component" value="Unassembled WGS sequence"/>
</dbReference>
<keyword evidence="6" id="KW-1185">Reference proteome</keyword>
<accession>A0ABR3HI68</accession>
<feature type="compositionally biased region" description="Gly residues" evidence="4">
    <location>
        <begin position="51"/>
        <end position="61"/>
    </location>
</feature>
<name>A0ABR3HI68_LOXSC</name>
<dbReference type="InterPro" id="IPR050468">
    <property type="entry name" value="Cuticle_Struct_Prot"/>
</dbReference>
<organism evidence="5 6">
    <name type="scientific">Loxostege sticticalis</name>
    <name type="common">Beet webworm moth</name>
    <dbReference type="NCBI Taxonomy" id="481309"/>
    <lineage>
        <taxon>Eukaryota</taxon>
        <taxon>Metazoa</taxon>
        <taxon>Ecdysozoa</taxon>
        <taxon>Arthropoda</taxon>
        <taxon>Hexapoda</taxon>
        <taxon>Insecta</taxon>
        <taxon>Pterygota</taxon>
        <taxon>Neoptera</taxon>
        <taxon>Endopterygota</taxon>
        <taxon>Lepidoptera</taxon>
        <taxon>Glossata</taxon>
        <taxon>Ditrysia</taxon>
        <taxon>Pyraloidea</taxon>
        <taxon>Crambidae</taxon>
        <taxon>Pyraustinae</taxon>
        <taxon>Loxostege</taxon>
    </lineage>
</organism>
<proteinExistence type="predicted"/>
<comment type="caution">
    <text evidence="5">The sequence shown here is derived from an EMBL/GenBank/DDBJ whole genome shotgun (WGS) entry which is preliminary data.</text>
</comment>
<keyword evidence="1 3" id="KW-0193">Cuticle</keyword>
<evidence type="ECO:0000256" key="1">
    <source>
        <dbReference type="ARBA" id="ARBA00022460"/>
    </source>
</evidence>
<reference evidence="5 6" key="1">
    <citation type="submission" date="2024-06" db="EMBL/GenBank/DDBJ databases">
        <title>A chromosome-level genome assembly of beet webworm, Loxostege sticticalis.</title>
        <authorList>
            <person name="Zhang Y."/>
        </authorList>
    </citation>
    <scope>NUCLEOTIDE SEQUENCE [LARGE SCALE GENOMIC DNA]</scope>
    <source>
        <strain evidence="5">AQ026</strain>
        <tissue evidence="5">Whole body</tissue>
    </source>
</reference>
<dbReference type="PROSITE" id="PS00233">
    <property type="entry name" value="CHIT_BIND_RR_1"/>
    <property type="match status" value="1"/>
</dbReference>
<evidence type="ECO:0000256" key="2">
    <source>
        <dbReference type="ARBA" id="ARBA00022729"/>
    </source>
</evidence>
<dbReference type="InterPro" id="IPR031311">
    <property type="entry name" value="CHIT_BIND_RR_consensus"/>
</dbReference>
<evidence type="ECO:0000313" key="5">
    <source>
        <dbReference type="EMBL" id="KAL0870110.1"/>
    </source>
</evidence>
<evidence type="ECO:0000256" key="4">
    <source>
        <dbReference type="SAM" id="MobiDB-lite"/>
    </source>
</evidence>
<evidence type="ECO:0000256" key="3">
    <source>
        <dbReference type="PROSITE-ProRule" id="PRU00497"/>
    </source>
</evidence>
<feature type="compositionally biased region" description="Polar residues" evidence="4">
    <location>
        <begin position="33"/>
        <end position="46"/>
    </location>
</feature>
<feature type="region of interest" description="Disordered" evidence="4">
    <location>
        <begin position="32"/>
        <end position="65"/>
    </location>
</feature>
<dbReference type="PANTHER" id="PTHR10380:SF173">
    <property type="entry name" value="CUTICULAR PROTEIN 47EF, ISOFORM C-RELATED"/>
    <property type="match status" value="1"/>
</dbReference>